<accession>A0A6G1FGJ6</accession>
<gene>
    <name evidence="1" type="ORF">E2562_038415</name>
</gene>
<dbReference type="AlphaFoldDB" id="A0A6G1FGJ6"/>
<name>A0A6G1FGJ6_9ORYZ</name>
<dbReference type="Proteomes" id="UP000479710">
    <property type="component" value="Unassembled WGS sequence"/>
</dbReference>
<reference evidence="1 2" key="1">
    <citation type="submission" date="2019-11" db="EMBL/GenBank/DDBJ databases">
        <title>Whole genome sequence of Oryza granulata.</title>
        <authorList>
            <person name="Li W."/>
        </authorList>
    </citation>
    <scope>NUCLEOTIDE SEQUENCE [LARGE SCALE GENOMIC DNA]</scope>
    <source>
        <strain evidence="2">cv. Menghai</strain>
        <tissue evidence="1">Leaf</tissue>
    </source>
</reference>
<evidence type="ECO:0000313" key="1">
    <source>
        <dbReference type="EMBL" id="KAF0936060.1"/>
    </source>
</evidence>
<dbReference type="EMBL" id="SPHZ02000001">
    <property type="protein sequence ID" value="KAF0936060.1"/>
    <property type="molecule type" value="Genomic_DNA"/>
</dbReference>
<protein>
    <submittedName>
        <fullName evidence="1">Uncharacterized protein</fullName>
    </submittedName>
</protein>
<evidence type="ECO:0000313" key="2">
    <source>
        <dbReference type="Proteomes" id="UP000479710"/>
    </source>
</evidence>
<organism evidence="1 2">
    <name type="scientific">Oryza meyeriana var. granulata</name>
    <dbReference type="NCBI Taxonomy" id="110450"/>
    <lineage>
        <taxon>Eukaryota</taxon>
        <taxon>Viridiplantae</taxon>
        <taxon>Streptophyta</taxon>
        <taxon>Embryophyta</taxon>
        <taxon>Tracheophyta</taxon>
        <taxon>Spermatophyta</taxon>
        <taxon>Magnoliopsida</taxon>
        <taxon>Liliopsida</taxon>
        <taxon>Poales</taxon>
        <taxon>Poaceae</taxon>
        <taxon>BOP clade</taxon>
        <taxon>Oryzoideae</taxon>
        <taxon>Oryzeae</taxon>
        <taxon>Oryzinae</taxon>
        <taxon>Oryza</taxon>
        <taxon>Oryza meyeriana</taxon>
    </lineage>
</organism>
<proteinExistence type="predicted"/>
<sequence length="102" mass="11011">MAAPSRTLPRHPTKWACSGGGPSRAALRLAIARWPYKTGCLCSTTLMKRQSMRVPERRDSRRVGRLSGSLTWILADLGLPEHGACSGCLLIKEVLGTPPLGT</sequence>
<keyword evidence="2" id="KW-1185">Reference proteome</keyword>
<comment type="caution">
    <text evidence="1">The sequence shown here is derived from an EMBL/GenBank/DDBJ whole genome shotgun (WGS) entry which is preliminary data.</text>
</comment>